<dbReference type="Pfam" id="PF00646">
    <property type="entry name" value="F-box"/>
    <property type="match status" value="1"/>
</dbReference>
<evidence type="ECO:0008006" key="5">
    <source>
        <dbReference type="Google" id="ProtNLM"/>
    </source>
</evidence>
<evidence type="ECO:0000313" key="3">
    <source>
        <dbReference type="EMBL" id="KAJ3702312.1"/>
    </source>
</evidence>
<name>A0AAD6EV44_9POAL</name>
<reference evidence="3 4" key="1">
    <citation type="journal article" date="2022" name="Cell">
        <title>Repeat-based holocentromeres influence genome architecture and karyotype evolution.</title>
        <authorList>
            <person name="Hofstatter P.G."/>
            <person name="Thangavel G."/>
            <person name="Lux T."/>
            <person name="Neumann P."/>
            <person name="Vondrak T."/>
            <person name="Novak P."/>
            <person name="Zhang M."/>
            <person name="Costa L."/>
            <person name="Castellani M."/>
            <person name="Scott A."/>
            <person name="Toegelov H."/>
            <person name="Fuchs J."/>
            <person name="Mata-Sucre Y."/>
            <person name="Dias Y."/>
            <person name="Vanzela A.L.L."/>
            <person name="Huettel B."/>
            <person name="Almeida C.C.S."/>
            <person name="Simkova H."/>
            <person name="Souza G."/>
            <person name="Pedrosa-Harand A."/>
            <person name="Macas J."/>
            <person name="Mayer K.F.X."/>
            <person name="Houben A."/>
            <person name="Marques A."/>
        </authorList>
    </citation>
    <scope>NUCLEOTIDE SEQUENCE [LARGE SCALE GENOMIC DNA]</scope>
    <source>
        <strain evidence="3">RhyTen1mFocal</strain>
    </source>
</reference>
<evidence type="ECO:0000259" key="1">
    <source>
        <dbReference type="Pfam" id="PF00646"/>
    </source>
</evidence>
<comment type="caution">
    <text evidence="3">The sequence shown here is derived from an EMBL/GenBank/DDBJ whole genome shotgun (WGS) entry which is preliminary data.</text>
</comment>
<feature type="domain" description="F-box" evidence="1">
    <location>
        <begin position="7"/>
        <end position="44"/>
    </location>
</feature>
<proteinExistence type="predicted"/>
<dbReference type="PANTHER" id="PTHR31900">
    <property type="entry name" value="F-BOX/RNI SUPERFAMILY PROTEIN-RELATED"/>
    <property type="match status" value="1"/>
</dbReference>
<dbReference type="EMBL" id="JAMRDG010000001">
    <property type="protein sequence ID" value="KAJ3702312.1"/>
    <property type="molecule type" value="Genomic_DNA"/>
</dbReference>
<dbReference type="PANTHER" id="PTHR31900:SF30">
    <property type="entry name" value="SUPERFAMILY PROTEIN, PUTATIVE-RELATED"/>
    <property type="match status" value="1"/>
</dbReference>
<dbReference type="Proteomes" id="UP001210211">
    <property type="component" value="Unassembled WGS sequence"/>
</dbReference>
<evidence type="ECO:0000259" key="2">
    <source>
        <dbReference type="Pfam" id="PF24758"/>
    </source>
</evidence>
<dbReference type="SUPFAM" id="SSF81383">
    <property type="entry name" value="F-box domain"/>
    <property type="match status" value="1"/>
</dbReference>
<dbReference type="InterPro" id="IPR055411">
    <property type="entry name" value="LRR_FXL15/At3g58940/PEG3-like"/>
</dbReference>
<protein>
    <recommendedName>
        <fullName evidence="5">F-box domain-containing protein</fullName>
    </recommendedName>
</protein>
<dbReference type="Gene3D" id="3.80.10.10">
    <property type="entry name" value="Ribonuclease Inhibitor"/>
    <property type="match status" value="1"/>
</dbReference>
<dbReference type="AlphaFoldDB" id="A0AAD6EV44"/>
<accession>A0AAD6EV44</accession>
<gene>
    <name evidence="3" type="ORF">LUZ61_006017</name>
</gene>
<dbReference type="Pfam" id="PF24758">
    <property type="entry name" value="LRR_At5g56370"/>
    <property type="match status" value="1"/>
</dbReference>
<dbReference type="SUPFAM" id="SSF52047">
    <property type="entry name" value="RNI-like"/>
    <property type="match status" value="1"/>
</dbReference>
<dbReference type="InterPro" id="IPR032675">
    <property type="entry name" value="LRR_dom_sf"/>
</dbReference>
<evidence type="ECO:0000313" key="4">
    <source>
        <dbReference type="Proteomes" id="UP001210211"/>
    </source>
</evidence>
<organism evidence="3 4">
    <name type="scientific">Rhynchospora tenuis</name>
    <dbReference type="NCBI Taxonomy" id="198213"/>
    <lineage>
        <taxon>Eukaryota</taxon>
        <taxon>Viridiplantae</taxon>
        <taxon>Streptophyta</taxon>
        <taxon>Embryophyta</taxon>
        <taxon>Tracheophyta</taxon>
        <taxon>Spermatophyta</taxon>
        <taxon>Magnoliopsida</taxon>
        <taxon>Liliopsida</taxon>
        <taxon>Poales</taxon>
        <taxon>Cyperaceae</taxon>
        <taxon>Cyperoideae</taxon>
        <taxon>Rhynchosporeae</taxon>
        <taxon>Rhynchospora</taxon>
    </lineage>
</organism>
<sequence>MAGADRISALPEKTKVSILSRLPITDAVRSSVLSHSWRHLWTLLPGFRADLNSHRGPIRSAEHVSRIISSLRGPIRHFYLWADLLHNPPSCLQHFLDLIFQKDGLWVLSVCCCDGTMAPVQLPSFRSLKYLRLDFISISLPSDFAGFEQLTSLKLQSVCISLPDLQSLIDGSKKLTSIELYIEHYLFPDDTANEQPLSLTFNCPFLKYLRFHIGEEEVDVEPRILSVRCLESAYVTAGTHYSPSEELVWIGAAALKFMADIAHVSHLSLNFDILLCLSRVDVPHTLGIHFRQLKCLKLYGEMCCTDRRMFKVLCCLLRSMPFLEILELQCNEPFLGYEEGERPNESDPIPPNEYKKKEDGYLCLDQTLRRVTISMKKLRGLKDLMWMIHFILLNANALELIKITHSDDRFKVRSRIFEELCKVEKASTDAHVVFEDINNVAVMINWYNSSRT</sequence>
<keyword evidence="4" id="KW-1185">Reference proteome</keyword>
<feature type="domain" description="F-box/LRR-repeat protein 15/At3g58940/PEG3-like LRR" evidence="2">
    <location>
        <begin position="117"/>
        <end position="326"/>
    </location>
</feature>
<dbReference type="InterPro" id="IPR001810">
    <property type="entry name" value="F-box_dom"/>
</dbReference>
<dbReference type="InterPro" id="IPR050232">
    <property type="entry name" value="FBL13/AtMIF1-like"/>
</dbReference>
<dbReference type="InterPro" id="IPR036047">
    <property type="entry name" value="F-box-like_dom_sf"/>
</dbReference>